<comment type="caution">
    <text evidence="1">The sequence shown here is derived from an EMBL/GenBank/DDBJ whole genome shotgun (WGS) entry which is preliminary data.</text>
</comment>
<accession>A0ABX1SZF1</accession>
<evidence type="ECO:0000313" key="2">
    <source>
        <dbReference type="Proteomes" id="UP001166004"/>
    </source>
</evidence>
<gene>
    <name evidence="1" type="ORF">VP91_00003650</name>
</gene>
<protein>
    <recommendedName>
        <fullName evidence="3">Lipoprotein</fullName>
    </recommendedName>
</protein>
<name>A0ABX1SZF1_PELUQ</name>
<dbReference type="EMBL" id="LANA01000001">
    <property type="protein sequence ID" value="NMN67223.1"/>
    <property type="molecule type" value="Genomic_DNA"/>
</dbReference>
<dbReference type="PROSITE" id="PS51257">
    <property type="entry name" value="PROKAR_LIPOPROTEIN"/>
    <property type="match status" value="1"/>
</dbReference>
<keyword evidence="2" id="KW-1185">Reference proteome</keyword>
<proteinExistence type="predicted"/>
<evidence type="ECO:0008006" key="3">
    <source>
        <dbReference type="Google" id="ProtNLM"/>
    </source>
</evidence>
<organism evidence="1 2">
    <name type="scientific">Pelagibacter ubique</name>
    <dbReference type="NCBI Taxonomy" id="198252"/>
    <lineage>
        <taxon>Bacteria</taxon>
        <taxon>Pseudomonadati</taxon>
        <taxon>Pseudomonadota</taxon>
        <taxon>Alphaproteobacteria</taxon>
        <taxon>Candidatus Pelagibacterales</taxon>
        <taxon>Candidatus Pelagibacteraceae</taxon>
        <taxon>Candidatus Pelagibacter</taxon>
    </lineage>
</organism>
<reference evidence="1 2" key="1">
    <citation type="submission" date="2019-07" db="EMBL/GenBank/DDBJ databases">
        <title>SAR11 Genome Evolution.</title>
        <authorList>
            <person name="Giovannoni S."/>
        </authorList>
    </citation>
    <scope>NUCLEOTIDE SEQUENCE [LARGE SCALE GENOMIC DNA]</scope>
    <source>
        <strain evidence="1 2">HTCC9565</strain>
    </source>
</reference>
<dbReference type="Proteomes" id="UP001166004">
    <property type="component" value="Unassembled WGS sequence"/>
</dbReference>
<sequence length="38" mass="4279">MIKKIILISIFGILLLSCGKKGDPEYKANKNNILTFQI</sequence>
<evidence type="ECO:0000313" key="1">
    <source>
        <dbReference type="EMBL" id="NMN67223.1"/>
    </source>
</evidence>